<dbReference type="EMBL" id="HACA01018629">
    <property type="protein sequence ID" value="CDW35990.1"/>
    <property type="molecule type" value="Transcribed_RNA"/>
</dbReference>
<accession>A0A0K2UD72</accession>
<protein>
    <submittedName>
        <fullName evidence="1">Uncharacterized protein</fullName>
    </submittedName>
</protein>
<reference evidence="1" key="1">
    <citation type="submission" date="2014-05" db="EMBL/GenBank/DDBJ databases">
        <authorList>
            <person name="Chronopoulou M."/>
        </authorList>
    </citation>
    <scope>NUCLEOTIDE SEQUENCE</scope>
    <source>
        <tissue evidence="1">Whole organism</tissue>
    </source>
</reference>
<evidence type="ECO:0000313" key="1">
    <source>
        <dbReference type="EMBL" id="CDW35990.1"/>
    </source>
</evidence>
<name>A0A0K2UD72_LEPSM</name>
<proteinExistence type="predicted"/>
<sequence length="21" mass="2543">MHVLMSKSYCNNCRDYIHDVN</sequence>
<organism evidence="1">
    <name type="scientific">Lepeophtheirus salmonis</name>
    <name type="common">Salmon louse</name>
    <name type="synonym">Caligus salmonis</name>
    <dbReference type="NCBI Taxonomy" id="72036"/>
    <lineage>
        <taxon>Eukaryota</taxon>
        <taxon>Metazoa</taxon>
        <taxon>Ecdysozoa</taxon>
        <taxon>Arthropoda</taxon>
        <taxon>Crustacea</taxon>
        <taxon>Multicrustacea</taxon>
        <taxon>Hexanauplia</taxon>
        <taxon>Copepoda</taxon>
        <taxon>Siphonostomatoida</taxon>
        <taxon>Caligidae</taxon>
        <taxon>Lepeophtheirus</taxon>
    </lineage>
</organism>
<dbReference type="AlphaFoldDB" id="A0A0K2UD72"/>